<reference evidence="2" key="1">
    <citation type="journal article" date="2022" name="Front. Genet.">
        <title>Chromosome-Scale Assembly of the Dendrobium nobile Genome Provides Insights Into the Molecular Mechanism of the Biosynthesis of the Medicinal Active Ingredient of Dendrobium.</title>
        <authorList>
            <person name="Xu Q."/>
            <person name="Niu S.-C."/>
            <person name="Li K.-L."/>
            <person name="Zheng P.-J."/>
            <person name="Zhang X.-J."/>
            <person name="Jia Y."/>
            <person name="Liu Y."/>
            <person name="Niu Y.-X."/>
            <person name="Yu L.-H."/>
            <person name="Chen D.-F."/>
            <person name="Zhang G.-Q."/>
        </authorList>
    </citation>
    <scope>NUCLEOTIDE SEQUENCE</scope>
    <source>
        <tissue evidence="2">Leaf</tissue>
    </source>
</reference>
<evidence type="ECO:0008006" key="4">
    <source>
        <dbReference type="Google" id="ProtNLM"/>
    </source>
</evidence>
<feature type="region of interest" description="Disordered" evidence="1">
    <location>
        <begin position="1"/>
        <end position="25"/>
    </location>
</feature>
<evidence type="ECO:0000313" key="3">
    <source>
        <dbReference type="Proteomes" id="UP000829196"/>
    </source>
</evidence>
<keyword evidence="3" id="KW-1185">Reference proteome</keyword>
<dbReference type="AlphaFoldDB" id="A0A8T3A9A5"/>
<dbReference type="EMBL" id="JAGYWB010000018">
    <property type="protein sequence ID" value="KAI0492614.1"/>
    <property type="molecule type" value="Genomic_DNA"/>
</dbReference>
<proteinExistence type="predicted"/>
<evidence type="ECO:0000313" key="2">
    <source>
        <dbReference type="EMBL" id="KAI0492614.1"/>
    </source>
</evidence>
<protein>
    <recommendedName>
        <fullName evidence="4">Retrotransposon Copia-like N-terminal domain-containing protein</fullName>
    </recommendedName>
</protein>
<dbReference type="PANTHER" id="PTHR47481">
    <property type="match status" value="1"/>
</dbReference>
<dbReference type="Proteomes" id="UP000829196">
    <property type="component" value="Unassembled WGS sequence"/>
</dbReference>
<dbReference type="OrthoDB" id="7697411at2759"/>
<name>A0A8T3A9A5_DENNO</name>
<gene>
    <name evidence="2" type="ORF">KFK09_026890</name>
</gene>
<sequence length="137" mass="15385">MTISHSASSSATEQQHTNPTENSPISHSLKFVVSNLKTLVPHQLSPDNYPIWRHQIPKLLRANDFEQFLAPPTHSGDVSDPDTASSIKNWRITDQNIQAAVCSTISPTVLPYIIHLDTTHEIWQVLEANFRPQADPR</sequence>
<dbReference type="PANTHER" id="PTHR47481:SF22">
    <property type="entry name" value="RETROTRANSPOSON GAG DOMAIN-CONTAINING PROTEIN"/>
    <property type="match status" value="1"/>
</dbReference>
<accession>A0A8T3A9A5</accession>
<evidence type="ECO:0000256" key="1">
    <source>
        <dbReference type="SAM" id="MobiDB-lite"/>
    </source>
</evidence>
<organism evidence="2 3">
    <name type="scientific">Dendrobium nobile</name>
    <name type="common">Orchid</name>
    <dbReference type="NCBI Taxonomy" id="94219"/>
    <lineage>
        <taxon>Eukaryota</taxon>
        <taxon>Viridiplantae</taxon>
        <taxon>Streptophyta</taxon>
        <taxon>Embryophyta</taxon>
        <taxon>Tracheophyta</taxon>
        <taxon>Spermatophyta</taxon>
        <taxon>Magnoliopsida</taxon>
        <taxon>Liliopsida</taxon>
        <taxon>Asparagales</taxon>
        <taxon>Orchidaceae</taxon>
        <taxon>Epidendroideae</taxon>
        <taxon>Malaxideae</taxon>
        <taxon>Dendrobiinae</taxon>
        <taxon>Dendrobium</taxon>
    </lineage>
</organism>
<comment type="caution">
    <text evidence="2">The sequence shown here is derived from an EMBL/GenBank/DDBJ whole genome shotgun (WGS) entry which is preliminary data.</text>
</comment>